<dbReference type="GO" id="GO:0020037">
    <property type="term" value="F:heme binding"/>
    <property type="evidence" value="ECO:0007669"/>
    <property type="project" value="InterPro"/>
</dbReference>
<accession>A0A0F4QLB2</accession>
<dbReference type="EMBL" id="JXYA01000028">
    <property type="protein sequence ID" value="KJZ08124.1"/>
    <property type="molecule type" value="Genomic_DNA"/>
</dbReference>
<dbReference type="OrthoDB" id="6291969at2"/>
<comment type="caution">
    <text evidence="1">The sequence shown here is derived from an EMBL/GenBank/DDBJ whole genome shotgun (WGS) entry which is preliminary data.</text>
</comment>
<proteinExistence type="predicted"/>
<dbReference type="RefSeq" id="WP_046005491.1">
    <property type="nucleotide sequence ID" value="NZ_JXYA01000028.1"/>
</dbReference>
<dbReference type="AlphaFoldDB" id="A0A0F4QLB2"/>
<dbReference type="PATRIC" id="fig|43658.5.peg.2825"/>
<keyword evidence="2" id="KW-1185">Reference proteome</keyword>
<dbReference type="InterPro" id="IPR009050">
    <property type="entry name" value="Globin-like_sf"/>
</dbReference>
<reference evidence="1 2" key="1">
    <citation type="journal article" date="2015" name="BMC Genomics">
        <title>Genome mining reveals unlocked bioactive potential of marine Gram-negative bacteria.</title>
        <authorList>
            <person name="Machado H."/>
            <person name="Sonnenschein E.C."/>
            <person name="Melchiorsen J."/>
            <person name="Gram L."/>
        </authorList>
    </citation>
    <scope>NUCLEOTIDE SEQUENCE [LARGE SCALE GENOMIC DNA]</scope>
    <source>
        <strain evidence="1 2">S2471</strain>
    </source>
</reference>
<organism evidence="1 2">
    <name type="scientific">Pseudoalteromonas rubra</name>
    <dbReference type="NCBI Taxonomy" id="43658"/>
    <lineage>
        <taxon>Bacteria</taxon>
        <taxon>Pseudomonadati</taxon>
        <taxon>Pseudomonadota</taxon>
        <taxon>Gammaproteobacteria</taxon>
        <taxon>Alteromonadales</taxon>
        <taxon>Pseudoalteromonadaceae</taxon>
        <taxon>Pseudoalteromonas</taxon>
    </lineage>
</organism>
<protein>
    <submittedName>
        <fullName evidence="1">Uncharacterized protein</fullName>
    </submittedName>
</protein>
<dbReference type="InterPro" id="IPR012292">
    <property type="entry name" value="Globin/Proto"/>
</dbReference>
<evidence type="ECO:0000313" key="1">
    <source>
        <dbReference type="EMBL" id="KJZ08124.1"/>
    </source>
</evidence>
<gene>
    <name evidence="1" type="ORF">TW77_13375</name>
</gene>
<name>A0A0F4QLB2_9GAMM</name>
<evidence type="ECO:0000313" key="2">
    <source>
        <dbReference type="Proteomes" id="UP000033452"/>
    </source>
</evidence>
<dbReference type="GO" id="GO:0019825">
    <property type="term" value="F:oxygen binding"/>
    <property type="evidence" value="ECO:0007669"/>
    <property type="project" value="InterPro"/>
</dbReference>
<sequence length="158" mass="18521">MSISPYQYQLLNQSFTTLKPNFHCFCVSFYNQLKQHKVTMALPESERHMLSLEYRLHDFMQQCLMHLPRQQELTRFLRHQSILIASLAPSVKDISVFCNSLLEVLKLHLGAQFTLAVRNAWKRALHVFANILKSELFGISNVVELARFRSQTRARLRT</sequence>
<dbReference type="SUPFAM" id="SSF46458">
    <property type="entry name" value="Globin-like"/>
    <property type="match status" value="1"/>
</dbReference>
<dbReference type="Proteomes" id="UP000033452">
    <property type="component" value="Unassembled WGS sequence"/>
</dbReference>
<dbReference type="Gene3D" id="1.10.490.10">
    <property type="entry name" value="Globins"/>
    <property type="match status" value="1"/>
</dbReference>